<reference evidence="2" key="1">
    <citation type="submission" date="2020-11" db="EMBL/GenBank/DDBJ databases">
        <authorList>
            <consortium name="DOE Joint Genome Institute"/>
            <person name="Ahrendt S."/>
            <person name="Riley R."/>
            <person name="Andreopoulos W."/>
            <person name="Labutti K."/>
            <person name="Pangilinan J."/>
            <person name="Ruiz-Duenas F.J."/>
            <person name="Barrasa J.M."/>
            <person name="Sanchez-Garcia M."/>
            <person name="Camarero S."/>
            <person name="Miyauchi S."/>
            <person name="Serrano A."/>
            <person name="Linde D."/>
            <person name="Babiker R."/>
            <person name="Drula E."/>
            <person name="Ayuso-Fernandez I."/>
            <person name="Pacheco R."/>
            <person name="Padilla G."/>
            <person name="Ferreira P."/>
            <person name="Barriuso J."/>
            <person name="Kellner H."/>
            <person name="Castanera R."/>
            <person name="Alfaro M."/>
            <person name="Ramirez L."/>
            <person name="Pisabarro A.G."/>
            <person name="Kuo A."/>
            <person name="Tritt A."/>
            <person name="Lipzen A."/>
            <person name="He G."/>
            <person name="Yan M."/>
            <person name="Ng V."/>
            <person name="Cullen D."/>
            <person name="Martin F."/>
            <person name="Rosso M.-N."/>
            <person name="Henrissat B."/>
            <person name="Hibbett D."/>
            <person name="Martinez A.T."/>
            <person name="Grigoriev I.V."/>
        </authorList>
    </citation>
    <scope>NUCLEOTIDE SEQUENCE</scope>
    <source>
        <strain evidence="2">CIRM-BRFM 674</strain>
    </source>
</reference>
<comment type="caution">
    <text evidence="2">The sequence shown here is derived from an EMBL/GenBank/DDBJ whole genome shotgun (WGS) entry which is preliminary data.</text>
</comment>
<gene>
    <name evidence="2" type="ORF">BDN70DRAFT_991165</name>
</gene>
<proteinExistence type="predicted"/>
<name>A0A9P5Z7P8_9AGAR</name>
<dbReference type="OrthoDB" id="2891411at2759"/>
<feature type="region of interest" description="Disordered" evidence="1">
    <location>
        <begin position="1"/>
        <end position="20"/>
    </location>
</feature>
<dbReference type="AlphaFoldDB" id="A0A9P5Z7P8"/>
<organism evidence="2 3">
    <name type="scientific">Pholiota conissans</name>
    <dbReference type="NCBI Taxonomy" id="109636"/>
    <lineage>
        <taxon>Eukaryota</taxon>
        <taxon>Fungi</taxon>
        <taxon>Dikarya</taxon>
        <taxon>Basidiomycota</taxon>
        <taxon>Agaricomycotina</taxon>
        <taxon>Agaricomycetes</taxon>
        <taxon>Agaricomycetidae</taxon>
        <taxon>Agaricales</taxon>
        <taxon>Agaricineae</taxon>
        <taxon>Strophariaceae</taxon>
        <taxon>Pholiota</taxon>
    </lineage>
</organism>
<accession>A0A9P5Z7P8</accession>
<evidence type="ECO:0000313" key="3">
    <source>
        <dbReference type="Proteomes" id="UP000807469"/>
    </source>
</evidence>
<evidence type="ECO:0000313" key="2">
    <source>
        <dbReference type="EMBL" id="KAF9482366.1"/>
    </source>
</evidence>
<keyword evidence="3" id="KW-1185">Reference proteome</keyword>
<dbReference type="EMBL" id="MU155166">
    <property type="protein sequence ID" value="KAF9482366.1"/>
    <property type="molecule type" value="Genomic_DNA"/>
</dbReference>
<dbReference type="Proteomes" id="UP000807469">
    <property type="component" value="Unassembled WGS sequence"/>
</dbReference>
<sequence>MNAAELVISNTTTDRKTKKRPRIEHELELEAARSTLSHSRPVNAQGLPCLADELYLEIMSYFPAYPMPTTHSYEDMKKYGYRRLVLDALSQTCQSLRRVFLRYRWQRIEVYPQMRLGSFRLPGIQYKNGKATANTRYYAEELVKQLETVTVREPALAELVNVMDIFVSDYSVKNVVKELARCIALMPSLHTVQIHFDFSNTTGINRDIITTAFESYTYPQIQTAYLSVNAHSFLEHCPNVKVVNALRPLDVENQHWSYPGFSMGNFWEMALRSGRSCSAVTTIGPIRTAATAYSYYSCLADIDESDLTAYARLFEMIENLQNVAFLVDKPPSFSSMRALRDIPSLQTLRIIFCRPRRGDHERLQEIKEWKMRMAELFITPSQCKMLSVTFTN</sequence>
<evidence type="ECO:0000256" key="1">
    <source>
        <dbReference type="SAM" id="MobiDB-lite"/>
    </source>
</evidence>
<protein>
    <submittedName>
        <fullName evidence="2">Uncharacterized protein</fullName>
    </submittedName>
</protein>